<dbReference type="SUPFAM" id="SSF101898">
    <property type="entry name" value="NHL repeat"/>
    <property type="match status" value="1"/>
</dbReference>
<dbReference type="RefSeq" id="WP_187760760.1">
    <property type="nucleotide sequence ID" value="NZ_CP061038.1"/>
</dbReference>
<organism evidence="2 3">
    <name type="scientific">Sphingomonas alpina</name>
    <dbReference type="NCBI Taxonomy" id="653931"/>
    <lineage>
        <taxon>Bacteria</taxon>
        <taxon>Pseudomonadati</taxon>
        <taxon>Pseudomonadota</taxon>
        <taxon>Alphaproteobacteria</taxon>
        <taxon>Sphingomonadales</taxon>
        <taxon>Sphingomonadaceae</taxon>
        <taxon>Sphingomonas</taxon>
    </lineage>
</organism>
<keyword evidence="3" id="KW-1185">Reference proteome</keyword>
<proteinExistence type="predicted"/>
<dbReference type="KEGG" id="spap:H3Z74_16990"/>
<dbReference type="Proteomes" id="UP000516148">
    <property type="component" value="Chromosome"/>
</dbReference>
<dbReference type="AlphaFoldDB" id="A0A7H0LFH9"/>
<dbReference type="Pfam" id="PF13449">
    <property type="entry name" value="Phytase-like"/>
    <property type="match status" value="1"/>
</dbReference>
<evidence type="ECO:0000259" key="1">
    <source>
        <dbReference type="Pfam" id="PF13449"/>
    </source>
</evidence>
<name>A0A7H0LFH9_9SPHN</name>
<reference evidence="2 3" key="1">
    <citation type="submission" date="2020-09" db="EMBL/GenBank/DDBJ databases">
        <title>Sphingomonas sp., a new species isolated from pork steak.</title>
        <authorList>
            <person name="Heidler von Heilborn D."/>
        </authorList>
    </citation>
    <scope>NUCLEOTIDE SEQUENCE [LARGE SCALE GENOMIC DNA]</scope>
    <source>
        <strain evidence="3">S8-3T</strain>
    </source>
</reference>
<dbReference type="PANTHER" id="PTHR37957:SF1">
    <property type="entry name" value="PHYTASE-LIKE DOMAIN-CONTAINING PROTEIN"/>
    <property type="match status" value="1"/>
</dbReference>
<gene>
    <name evidence="2" type="ORF">H3Z74_16990</name>
</gene>
<dbReference type="PANTHER" id="PTHR37957">
    <property type="entry name" value="BLR7070 PROTEIN"/>
    <property type="match status" value="1"/>
</dbReference>
<evidence type="ECO:0000313" key="3">
    <source>
        <dbReference type="Proteomes" id="UP000516148"/>
    </source>
</evidence>
<accession>A0A7H0LFH9</accession>
<feature type="domain" description="Phytase-like" evidence="1">
    <location>
        <begin position="36"/>
        <end position="394"/>
    </location>
</feature>
<dbReference type="EMBL" id="CP061038">
    <property type="protein sequence ID" value="QNQ08432.1"/>
    <property type="molecule type" value="Genomic_DNA"/>
</dbReference>
<sequence>MTNTRARVTPLAYTDAEIATLDLPGGPLSITRGIGSGLARRAGDAPGIFWAIGDRGPNLKIGPAVKLYGLTVVACHTDAEGAKVMPRPDIGPALSELRIDGDTITLLRTLPLRGRSGATLSGLPTPGGANSVSEPAIALDGTILAPDPSGADTEGVAAAPDGGFWVADEYGPSLFRVAADGAVLARWVPSGTEDLFAGADYPVVGALPAIAARRQINRGVEALALSDDGAWLYLAFQSPLAHPDAEAHRMARHVRIWKMDTATGTVVAQYLYPFDPPETFRRDCALGAVDWSDLKVSELVLLAPDRLLILERGSATTKLYAVQLDPAHETSPELLDDATRPTLEQLSADGLIGDLALTKTLILDTDDLPEIDADLEGLIVLSPNTLLLVNDNDFGTEGVQTRFWRVKLAADLPFGQVERERF</sequence>
<dbReference type="InterPro" id="IPR027372">
    <property type="entry name" value="Phytase-like_dom"/>
</dbReference>
<evidence type="ECO:0000313" key="2">
    <source>
        <dbReference type="EMBL" id="QNQ08432.1"/>
    </source>
</evidence>
<protein>
    <submittedName>
        <fullName evidence="2">Esterase-like activity of phytase family protein</fullName>
    </submittedName>
</protein>